<dbReference type="PANTHER" id="PTHR33343">
    <property type="entry name" value="54S RIBOSOMAL PROTEIN BL35M"/>
    <property type="match status" value="1"/>
</dbReference>
<evidence type="ECO:0000256" key="4">
    <source>
        <dbReference type="ARBA" id="ARBA00071664"/>
    </source>
</evidence>
<keyword evidence="2 5" id="KW-0689">Ribosomal protein</keyword>
<dbReference type="GO" id="GO:0006412">
    <property type="term" value="P:translation"/>
    <property type="evidence" value="ECO:0007669"/>
    <property type="project" value="UniProtKB-UniRule"/>
</dbReference>
<dbReference type="InterPro" id="IPR018265">
    <property type="entry name" value="Ribosomal_bL35_CS"/>
</dbReference>
<dbReference type="NCBIfam" id="TIGR00001">
    <property type="entry name" value="rpmI_bact"/>
    <property type="match status" value="1"/>
</dbReference>
<dbReference type="GO" id="GO:0003735">
    <property type="term" value="F:structural constituent of ribosome"/>
    <property type="evidence" value="ECO:0007669"/>
    <property type="project" value="InterPro"/>
</dbReference>
<dbReference type="GO" id="GO:0022625">
    <property type="term" value="C:cytosolic large ribosomal subunit"/>
    <property type="evidence" value="ECO:0007669"/>
    <property type="project" value="TreeGrafter"/>
</dbReference>
<evidence type="ECO:0000256" key="2">
    <source>
        <dbReference type="ARBA" id="ARBA00022980"/>
    </source>
</evidence>
<dbReference type="AlphaFoldDB" id="A0A1I0DLD4"/>
<evidence type="ECO:0000256" key="1">
    <source>
        <dbReference type="ARBA" id="ARBA00006598"/>
    </source>
</evidence>
<dbReference type="InterPro" id="IPR021137">
    <property type="entry name" value="Ribosomal_bL35-like"/>
</dbReference>
<sequence length="95" mass="10715">MRPPAILLINQCEVNVWAYTAIQNNEGIKMSKVKMKTVRGAAKRFKKTANGFKRKQAGLRHILTKKSTKRKRNLRQMAMVSKGDLGLVVACLPYA</sequence>
<dbReference type="HAMAP" id="MF_00514">
    <property type="entry name" value="Ribosomal_bL35"/>
    <property type="match status" value="1"/>
</dbReference>
<dbReference type="Gene3D" id="4.10.410.60">
    <property type="match status" value="1"/>
</dbReference>
<dbReference type="Pfam" id="PF01632">
    <property type="entry name" value="Ribosomal_L35p"/>
    <property type="match status" value="1"/>
</dbReference>
<dbReference type="Proteomes" id="UP000242642">
    <property type="component" value="Unassembled WGS sequence"/>
</dbReference>
<dbReference type="PRINTS" id="PR00064">
    <property type="entry name" value="RIBOSOMALL35"/>
</dbReference>
<keyword evidence="3 5" id="KW-0687">Ribonucleoprotein</keyword>
<protein>
    <recommendedName>
        <fullName evidence="4 5">Large ribosomal subunit protein bL35</fullName>
    </recommendedName>
</protein>
<dbReference type="STRING" id="1123402.SAMN02583745_02015"/>
<dbReference type="PROSITE" id="PS00936">
    <property type="entry name" value="RIBOSOMAL_L35"/>
    <property type="match status" value="1"/>
</dbReference>
<dbReference type="SUPFAM" id="SSF143034">
    <property type="entry name" value="L35p-like"/>
    <property type="match status" value="1"/>
</dbReference>
<reference evidence="8" key="1">
    <citation type="submission" date="2016-10" db="EMBL/GenBank/DDBJ databases">
        <authorList>
            <person name="Varghese N."/>
            <person name="Submissions S."/>
        </authorList>
    </citation>
    <scope>NUCLEOTIDE SEQUENCE [LARGE SCALE GENOMIC DNA]</scope>
    <source>
        <strain evidence="8">DSM 18579</strain>
    </source>
</reference>
<comment type="similarity">
    <text evidence="1 5 6">Belongs to the bacterial ribosomal protein bL35 family.</text>
</comment>
<dbReference type="PANTHER" id="PTHR33343:SF1">
    <property type="entry name" value="LARGE RIBOSOMAL SUBUNIT PROTEIN BL35M"/>
    <property type="match status" value="1"/>
</dbReference>
<evidence type="ECO:0000256" key="3">
    <source>
        <dbReference type="ARBA" id="ARBA00023274"/>
    </source>
</evidence>
<evidence type="ECO:0000256" key="5">
    <source>
        <dbReference type="HAMAP-Rule" id="MF_00514"/>
    </source>
</evidence>
<name>A0A1I0DLD4_9GAMM</name>
<dbReference type="FunFam" id="4.10.410.60:FF:000001">
    <property type="entry name" value="50S ribosomal protein L35"/>
    <property type="match status" value="1"/>
</dbReference>
<dbReference type="EMBL" id="FOHV01000017">
    <property type="protein sequence ID" value="SET32642.1"/>
    <property type="molecule type" value="Genomic_DNA"/>
</dbReference>
<organism evidence="7 8">
    <name type="scientific">Thorsellia anophelis DSM 18579</name>
    <dbReference type="NCBI Taxonomy" id="1123402"/>
    <lineage>
        <taxon>Bacteria</taxon>
        <taxon>Pseudomonadati</taxon>
        <taxon>Pseudomonadota</taxon>
        <taxon>Gammaproteobacteria</taxon>
        <taxon>Enterobacterales</taxon>
        <taxon>Thorselliaceae</taxon>
        <taxon>Thorsellia</taxon>
    </lineage>
</organism>
<dbReference type="InterPro" id="IPR037229">
    <property type="entry name" value="Ribosomal_bL35_sf"/>
</dbReference>
<dbReference type="InterPro" id="IPR001706">
    <property type="entry name" value="Ribosomal_bL35"/>
</dbReference>
<evidence type="ECO:0000313" key="8">
    <source>
        <dbReference type="Proteomes" id="UP000242642"/>
    </source>
</evidence>
<proteinExistence type="inferred from homology"/>
<accession>A0A1I0DLD4</accession>
<evidence type="ECO:0000256" key="6">
    <source>
        <dbReference type="RuleBase" id="RU000568"/>
    </source>
</evidence>
<gene>
    <name evidence="5" type="primary">rpmI</name>
    <name evidence="7" type="ORF">SAMN02583745_02015</name>
</gene>
<keyword evidence="8" id="KW-1185">Reference proteome</keyword>
<evidence type="ECO:0000313" key="7">
    <source>
        <dbReference type="EMBL" id="SET32642.1"/>
    </source>
</evidence>